<dbReference type="InterPro" id="IPR022973">
    <property type="entry name" value="Ribosomal_uL10_bac"/>
</dbReference>
<dbReference type="Gene3D" id="6.10.250.290">
    <property type="match status" value="1"/>
</dbReference>
<evidence type="ECO:0000256" key="1">
    <source>
        <dbReference type="ARBA" id="ARBA00002633"/>
    </source>
</evidence>
<keyword evidence="6" id="KW-0699">rRNA-binding</keyword>
<dbReference type="GO" id="GO:0006412">
    <property type="term" value="P:translation"/>
    <property type="evidence" value="ECO:0007669"/>
    <property type="project" value="UniProtKB-UniRule"/>
</dbReference>
<evidence type="ECO:0000256" key="5">
    <source>
        <dbReference type="ARBA" id="ARBA00035202"/>
    </source>
</evidence>
<proteinExistence type="inferred from homology"/>
<evidence type="ECO:0000313" key="8">
    <source>
        <dbReference type="Proteomes" id="UP000603434"/>
    </source>
</evidence>
<comment type="subunit">
    <text evidence="6">Part of the ribosomal stalk of the 50S ribosomal subunit. The N-terminus interacts with L11 and the large rRNA to form the base of the stalk. The C-terminus forms an elongated spine to which L12 dimers bind in a sequential fashion forming a multimeric L10(L12)X complex.</text>
</comment>
<evidence type="ECO:0000256" key="3">
    <source>
        <dbReference type="ARBA" id="ARBA00022980"/>
    </source>
</evidence>
<dbReference type="NCBIfam" id="NF000955">
    <property type="entry name" value="PRK00099.1-1"/>
    <property type="match status" value="1"/>
</dbReference>
<keyword evidence="3 6" id="KW-0689">Ribosomal protein</keyword>
<dbReference type="PANTHER" id="PTHR11560">
    <property type="entry name" value="39S RIBOSOMAL PROTEIN L10, MITOCHONDRIAL"/>
    <property type="match status" value="1"/>
</dbReference>
<evidence type="ECO:0000256" key="6">
    <source>
        <dbReference type="HAMAP-Rule" id="MF_00362"/>
    </source>
</evidence>
<dbReference type="Gene3D" id="3.30.70.1730">
    <property type="match status" value="1"/>
</dbReference>
<organism evidence="7 8">
    <name type="scientific">Candidatus Desulfatibia profunda</name>
    <dbReference type="NCBI Taxonomy" id="2841695"/>
    <lineage>
        <taxon>Bacteria</taxon>
        <taxon>Pseudomonadati</taxon>
        <taxon>Thermodesulfobacteriota</taxon>
        <taxon>Desulfobacteria</taxon>
        <taxon>Desulfobacterales</taxon>
        <taxon>Desulfobacterales incertae sedis</taxon>
        <taxon>Candidatus Desulfatibia</taxon>
    </lineage>
</organism>
<comment type="function">
    <text evidence="1 6">Forms part of the ribosomal stalk, playing a central role in the interaction of the ribosome with GTP-bound translation factors.</text>
</comment>
<dbReference type="HAMAP" id="MF_00362">
    <property type="entry name" value="Ribosomal_uL10"/>
    <property type="match status" value="1"/>
</dbReference>
<dbReference type="GO" id="GO:0070180">
    <property type="term" value="F:large ribosomal subunit rRNA binding"/>
    <property type="evidence" value="ECO:0007669"/>
    <property type="project" value="UniProtKB-UniRule"/>
</dbReference>
<dbReference type="Proteomes" id="UP000603434">
    <property type="component" value="Unassembled WGS sequence"/>
</dbReference>
<comment type="caution">
    <text evidence="7">The sequence shown here is derived from an EMBL/GenBank/DDBJ whole genome shotgun (WGS) entry which is preliminary data.</text>
</comment>
<dbReference type="SUPFAM" id="SSF160369">
    <property type="entry name" value="Ribosomal protein L10-like"/>
    <property type="match status" value="1"/>
</dbReference>
<sequence length="173" mass="19029">MKLEEKKKIVEDLQQRFLKSKVVIVTDYKGLDVTTINDLRKKLREFNVEYKVVKNTLLVRASAETDVALIKDSFKGPSAVALGYDDPVAPAKVLKEFADKNKALEIKIGVMKGRVLDLDAIRALSSLPSREVLLAQLLAAIGGVPANFVRTLAAVPARFLNVLAAIKEQKEAT</sequence>
<reference evidence="7 8" key="1">
    <citation type="submission" date="2020-08" db="EMBL/GenBank/DDBJ databases">
        <title>Bridging the membrane lipid divide: bacteria of the FCB group superphylum have the potential to synthesize archaeal ether lipids.</title>
        <authorList>
            <person name="Villanueva L."/>
            <person name="Von Meijenfeldt F.A.B."/>
            <person name="Westbye A.B."/>
            <person name="Yadav S."/>
            <person name="Hopmans E.C."/>
            <person name="Dutilh B.E."/>
            <person name="Sinninghe Damste J.S."/>
        </authorList>
    </citation>
    <scope>NUCLEOTIDE SEQUENCE [LARGE SCALE GENOMIC DNA]</scope>
    <source>
        <strain evidence="7">NIOZ-UU30</strain>
    </source>
</reference>
<dbReference type="InterPro" id="IPR043141">
    <property type="entry name" value="Ribosomal_uL10-like_sf"/>
</dbReference>
<evidence type="ECO:0000256" key="2">
    <source>
        <dbReference type="ARBA" id="ARBA00008889"/>
    </source>
</evidence>
<keyword evidence="6" id="KW-0694">RNA-binding</keyword>
<dbReference type="InterPro" id="IPR047865">
    <property type="entry name" value="Ribosomal_uL10_bac_type"/>
</dbReference>
<dbReference type="GO" id="GO:0005840">
    <property type="term" value="C:ribosome"/>
    <property type="evidence" value="ECO:0007669"/>
    <property type="project" value="UniProtKB-KW"/>
</dbReference>
<dbReference type="AlphaFoldDB" id="A0A8J6TM08"/>
<accession>A0A8J6TM08</accession>
<gene>
    <name evidence="6 7" type="primary">rplJ</name>
    <name evidence="7" type="ORF">H8E23_07565</name>
</gene>
<comment type="similarity">
    <text evidence="2 6">Belongs to the universal ribosomal protein uL10 family.</text>
</comment>
<protein>
    <recommendedName>
        <fullName evidence="5 6">Large ribosomal subunit protein uL10</fullName>
    </recommendedName>
</protein>
<evidence type="ECO:0000256" key="4">
    <source>
        <dbReference type="ARBA" id="ARBA00023274"/>
    </source>
</evidence>
<name>A0A8J6TM08_9BACT</name>
<dbReference type="CDD" id="cd05797">
    <property type="entry name" value="Ribosomal_L10"/>
    <property type="match status" value="1"/>
</dbReference>
<dbReference type="InterPro" id="IPR001790">
    <property type="entry name" value="Ribosomal_uL10"/>
</dbReference>
<keyword evidence="4 6" id="KW-0687">Ribonucleoprotein</keyword>
<evidence type="ECO:0000313" key="7">
    <source>
        <dbReference type="EMBL" id="MBC8361238.1"/>
    </source>
</evidence>
<dbReference type="Pfam" id="PF00466">
    <property type="entry name" value="Ribosomal_L10"/>
    <property type="match status" value="1"/>
</dbReference>
<dbReference type="GO" id="GO:1990904">
    <property type="term" value="C:ribonucleoprotein complex"/>
    <property type="evidence" value="ECO:0007669"/>
    <property type="project" value="UniProtKB-KW"/>
</dbReference>
<dbReference type="EMBL" id="JACNJH010000127">
    <property type="protein sequence ID" value="MBC8361238.1"/>
    <property type="molecule type" value="Genomic_DNA"/>
</dbReference>